<dbReference type="InterPro" id="IPR000887">
    <property type="entry name" value="Aldlse_KDPG_KHG"/>
</dbReference>
<evidence type="ECO:0000256" key="1">
    <source>
        <dbReference type="ARBA" id="ARBA00004761"/>
    </source>
</evidence>
<dbReference type="SUPFAM" id="SSF51569">
    <property type="entry name" value="Aldolase"/>
    <property type="match status" value="1"/>
</dbReference>
<dbReference type="Proteomes" id="UP001500622">
    <property type="component" value="Unassembled WGS sequence"/>
</dbReference>
<comment type="caution">
    <text evidence="6">The sequence shown here is derived from an EMBL/GenBank/DDBJ whole genome shotgun (WGS) entry which is preliminary data.</text>
</comment>
<dbReference type="EMBL" id="BAABGN010000013">
    <property type="protein sequence ID" value="GAA4431923.1"/>
    <property type="molecule type" value="Genomic_DNA"/>
</dbReference>
<dbReference type="RefSeq" id="WP_345218278.1">
    <property type="nucleotide sequence ID" value="NZ_BAABGN010000013.1"/>
</dbReference>
<protein>
    <submittedName>
        <fullName evidence="6">Bifunctional 4-hydroxy-2-oxoglutarate aldolase/2-dehydro-3-deoxy-phosphogluconate aldolase</fullName>
    </submittedName>
</protein>
<evidence type="ECO:0000313" key="6">
    <source>
        <dbReference type="EMBL" id="GAA4431923.1"/>
    </source>
</evidence>
<dbReference type="CDD" id="cd00452">
    <property type="entry name" value="KDPG_aldolase"/>
    <property type="match status" value="1"/>
</dbReference>
<dbReference type="Pfam" id="PF01081">
    <property type="entry name" value="Aldolase"/>
    <property type="match status" value="1"/>
</dbReference>
<dbReference type="NCBIfam" id="TIGR01182">
    <property type="entry name" value="eda"/>
    <property type="match status" value="1"/>
</dbReference>
<reference evidence="7" key="1">
    <citation type="journal article" date="2019" name="Int. J. Syst. Evol. Microbiol.">
        <title>The Global Catalogue of Microorganisms (GCM) 10K type strain sequencing project: providing services to taxonomists for standard genome sequencing and annotation.</title>
        <authorList>
            <consortium name="The Broad Institute Genomics Platform"/>
            <consortium name="The Broad Institute Genome Sequencing Center for Infectious Disease"/>
            <person name="Wu L."/>
            <person name="Ma J."/>
        </authorList>
    </citation>
    <scope>NUCLEOTIDE SEQUENCE [LARGE SCALE GENOMIC DNA]</scope>
    <source>
        <strain evidence="7">JCM 17810</strain>
    </source>
</reference>
<comment type="similarity">
    <text evidence="2">Belongs to the KHG/KDPG aldolase family.</text>
</comment>
<accession>A0ABP8LMX2</accession>
<evidence type="ECO:0000256" key="3">
    <source>
        <dbReference type="ARBA" id="ARBA00011233"/>
    </source>
</evidence>
<keyword evidence="4" id="KW-0456">Lyase</keyword>
<dbReference type="InterPro" id="IPR013785">
    <property type="entry name" value="Aldolase_TIM"/>
</dbReference>
<sequence length="209" mass="21007">MPAASTPSGVIAIIRLREQRAVDEIFQALLDGGVRAVEVTADTPGAFEAVTRWRGKGSALVGVGTVRTPAMTRRAIDAGAEFLVTPTTMPEVLEIAGAAGVPVAAGALSPTEIDTAWHHGAAAVKVFPVDTVGGPAYIRAVQAPLSDVPLVPTGGVDASAARTYAGMGCVGVGVGSALVDERIVAAGDWSELQSRAAALAAAWSQGLAG</sequence>
<dbReference type="PANTHER" id="PTHR30246:SF1">
    <property type="entry name" value="2-DEHYDRO-3-DEOXY-6-PHOSPHOGALACTONATE ALDOLASE-RELATED"/>
    <property type="match status" value="1"/>
</dbReference>
<keyword evidence="5" id="KW-0119">Carbohydrate metabolism</keyword>
<comment type="pathway">
    <text evidence="1">Carbohydrate acid metabolism.</text>
</comment>
<keyword evidence="7" id="KW-1185">Reference proteome</keyword>
<comment type="subunit">
    <text evidence="3">Homotrimer.</text>
</comment>
<evidence type="ECO:0000256" key="5">
    <source>
        <dbReference type="ARBA" id="ARBA00023277"/>
    </source>
</evidence>
<organism evidence="6 7">
    <name type="scientific">Georgenia halophila</name>
    <dbReference type="NCBI Taxonomy" id="620889"/>
    <lineage>
        <taxon>Bacteria</taxon>
        <taxon>Bacillati</taxon>
        <taxon>Actinomycetota</taxon>
        <taxon>Actinomycetes</taxon>
        <taxon>Micrococcales</taxon>
        <taxon>Bogoriellaceae</taxon>
        <taxon>Georgenia</taxon>
    </lineage>
</organism>
<dbReference type="PANTHER" id="PTHR30246">
    <property type="entry name" value="2-KETO-3-DEOXY-6-PHOSPHOGLUCONATE ALDOLASE"/>
    <property type="match status" value="1"/>
</dbReference>
<evidence type="ECO:0000256" key="2">
    <source>
        <dbReference type="ARBA" id="ARBA00006906"/>
    </source>
</evidence>
<name>A0ABP8LMX2_9MICO</name>
<evidence type="ECO:0000313" key="7">
    <source>
        <dbReference type="Proteomes" id="UP001500622"/>
    </source>
</evidence>
<proteinExistence type="inferred from homology"/>
<evidence type="ECO:0000256" key="4">
    <source>
        <dbReference type="ARBA" id="ARBA00023239"/>
    </source>
</evidence>
<dbReference type="Gene3D" id="3.20.20.70">
    <property type="entry name" value="Aldolase class I"/>
    <property type="match status" value="1"/>
</dbReference>
<gene>
    <name evidence="6" type="ORF">GCM10023169_37030</name>
</gene>